<feature type="coiled-coil region" evidence="5">
    <location>
        <begin position="12"/>
        <end position="39"/>
    </location>
</feature>
<sequence length="263" mass="29942">MAPADESEESLYRVLLDRYRSLEASHENLREQFDVLVQEQSKGTKVKSDSGEVASDPFWGRFPGYFSARGPYRSVLESMGHAVHVWTAASGEFIYWNPSAEKLFGWKDCEVLGQSVVDLLVSEEYYAPFRKIMERLCLGQSWSGQFPFKKRSGEIFMAIVTKSPLYEDGKLVGAITVSSDAALFNNIYSEKLRTYQDRANGLPRLRGLDLKKIQWYPRPQITSVPHITSVPQIASSVSNLVLVLCYYISFLFSSICFLNYSFF</sequence>
<dbReference type="Gene3D" id="3.30.450.20">
    <property type="entry name" value="PAS domain"/>
    <property type="match status" value="1"/>
</dbReference>
<evidence type="ECO:0000256" key="6">
    <source>
        <dbReference type="SAM" id="Phobius"/>
    </source>
</evidence>
<keyword evidence="6" id="KW-0812">Transmembrane</keyword>
<dbReference type="Pfam" id="PF00989">
    <property type="entry name" value="PAS"/>
    <property type="match status" value="1"/>
</dbReference>
<dbReference type="CDD" id="cd00130">
    <property type="entry name" value="PAS"/>
    <property type="match status" value="1"/>
</dbReference>
<organism evidence="8 9">
    <name type="scientific">Liquidambar formosana</name>
    <name type="common">Formosan gum</name>
    <dbReference type="NCBI Taxonomy" id="63359"/>
    <lineage>
        <taxon>Eukaryota</taxon>
        <taxon>Viridiplantae</taxon>
        <taxon>Streptophyta</taxon>
        <taxon>Embryophyta</taxon>
        <taxon>Tracheophyta</taxon>
        <taxon>Spermatophyta</taxon>
        <taxon>Magnoliopsida</taxon>
        <taxon>eudicotyledons</taxon>
        <taxon>Gunneridae</taxon>
        <taxon>Pentapetalae</taxon>
        <taxon>Saxifragales</taxon>
        <taxon>Altingiaceae</taxon>
        <taxon>Liquidambar</taxon>
    </lineage>
</organism>
<evidence type="ECO:0000256" key="3">
    <source>
        <dbReference type="ARBA" id="ARBA00022991"/>
    </source>
</evidence>
<keyword evidence="6" id="KW-0472">Membrane</keyword>
<dbReference type="Proteomes" id="UP001415857">
    <property type="component" value="Unassembled WGS sequence"/>
</dbReference>
<accession>A0AAP0RI83</accession>
<feature type="domain" description="PAS" evidence="7">
    <location>
        <begin position="68"/>
        <end position="140"/>
    </location>
</feature>
<evidence type="ECO:0000256" key="1">
    <source>
        <dbReference type="ARBA" id="ARBA00022543"/>
    </source>
</evidence>
<evidence type="ECO:0000256" key="5">
    <source>
        <dbReference type="SAM" id="Coils"/>
    </source>
</evidence>
<evidence type="ECO:0000256" key="4">
    <source>
        <dbReference type="ARBA" id="ARBA00023170"/>
    </source>
</evidence>
<reference evidence="8 9" key="1">
    <citation type="journal article" date="2024" name="Plant J.">
        <title>Genome sequences and population genomics reveal climatic adaptation and genomic divergence between two closely related sweetgum species.</title>
        <authorList>
            <person name="Xu W.Q."/>
            <person name="Ren C.Q."/>
            <person name="Zhang X.Y."/>
            <person name="Comes H.P."/>
            <person name="Liu X.H."/>
            <person name="Li Y.G."/>
            <person name="Kettle C.J."/>
            <person name="Jalonen R."/>
            <person name="Gaisberger H."/>
            <person name="Ma Y.Z."/>
            <person name="Qiu Y.X."/>
        </authorList>
    </citation>
    <scope>NUCLEOTIDE SEQUENCE [LARGE SCALE GENOMIC DNA]</scope>
    <source>
        <strain evidence="8">Hangzhou</strain>
    </source>
</reference>
<keyword evidence="2" id="KW-0716">Sensory transduction</keyword>
<evidence type="ECO:0000259" key="7">
    <source>
        <dbReference type="PROSITE" id="PS50112"/>
    </source>
</evidence>
<gene>
    <name evidence="8" type="ORF">L1049_007123</name>
</gene>
<evidence type="ECO:0000313" key="8">
    <source>
        <dbReference type="EMBL" id="KAK9277578.1"/>
    </source>
</evidence>
<evidence type="ECO:0000256" key="2">
    <source>
        <dbReference type="ARBA" id="ARBA00022606"/>
    </source>
</evidence>
<dbReference type="GO" id="GO:0009881">
    <property type="term" value="F:photoreceptor activity"/>
    <property type="evidence" value="ECO:0007669"/>
    <property type="project" value="UniProtKB-KW"/>
</dbReference>
<dbReference type="PROSITE" id="PS50112">
    <property type="entry name" value="PAS"/>
    <property type="match status" value="1"/>
</dbReference>
<dbReference type="EMBL" id="JBBPBK010000010">
    <property type="protein sequence ID" value="KAK9277578.1"/>
    <property type="molecule type" value="Genomic_DNA"/>
</dbReference>
<keyword evidence="9" id="KW-1185">Reference proteome</keyword>
<keyword evidence="4" id="KW-0675">Receptor</keyword>
<keyword evidence="1" id="KW-0600">Photoreceptor protein</keyword>
<dbReference type="InterPro" id="IPR035965">
    <property type="entry name" value="PAS-like_dom_sf"/>
</dbReference>
<dbReference type="GO" id="GO:0006355">
    <property type="term" value="P:regulation of DNA-templated transcription"/>
    <property type="evidence" value="ECO:0007669"/>
    <property type="project" value="InterPro"/>
</dbReference>
<dbReference type="AlphaFoldDB" id="A0AAP0RI83"/>
<proteinExistence type="predicted"/>
<dbReference type="InterPro" id="IPR013767">
    <property type="entry name" value="PAS_fold"/>
</dbReference>
<keyword evidence="5" id="KW-0175">Coiled coil</keyword>
<dbReference type="NCBIfam" id="TIGR00229">
    <property type="entry name" value="sensory_box"/>
    <property type="match status" value="1"/>
</dbReference>
<keyword evidence="3" id="KW-0157">Chromophore</keyword>
<protein>
    <recommendedName>
        <fullName evidence="7">PAS domain-containing protein</fullName>
    </recommendedName>
</protein>
<keyword evidence="6" id="KW-1133">Transmembrane helix</keyword>
<dbReference type="SUPFAM" id="SSF55785">
    <property type="entry name" value="PYP-like sensor domain (PAS domain)"/>
    <property type="match status" value="1"/>
</dbReference>
<evidence type="ECO:0000313" key="9">
    <source>
        <dbReference type="Proteomes" id="UP001415857"/>
    </source>
</evidence>
<dbReference type="InterPro" id="IPR000014">
    <property type="entry name" value="PAS"/>
</dbReference>
<feature type="transmembrane region" description="Helical" evidence="6">
    <location>
        <begin position="240"/>
        <end position="262"/>
    </location>
</feature>
<dbReference type="SMART" id="SM00091">
    <property type="entry name" value="PAS"/>
    <property type="match status" value="1"/>
</dbReference>
<name>A0AAP0RI83_LIQFO</name>
<comment type="caution">
    <text evidence="8">The sequence shown here is derived from an EMBL/GenBank/DDBJ whole genome shotgun (WGS) entry which is preliminary data.</text>
</comment>